<dbReference type="Pfam" id="PF13385">
    <property type="entry name" value="Laminin_G_3"/>
    <property type="match status" value="1"/>
</dbReference>
<dbReference type="RefSeq" id="WP_105040118.1">
    <property type="nucleotide sequence ID" value="NZ_PPSL01000004.1"/>
</dbReference>
<dbReference type="GO" id="GO:0004553">
    <property type="term" value="F:hydrolase activity, hydrolyzing O-glycosyl compounds"/>
    <property type="evidence" value="ECO:0007669"/>
    <property type="project" value="UniProtKB-ARBA"/>
</dbReference>
<accession>A0A2S7ST45</accession>
<comment type="caution">
    <text evidence="2">The sequence shown here is derived from an EMBL/GenBank/DDBJ whole genome shotgun (WGS) entry which is preliminary data.</text>
</comment>
<keyword evidence="3" id="KW-1185">Reference proteome</keyword>
<dbReference type="SUPFAM" id="SSF49899">
    <property type="entry name" value="Concanavalin A-like lectins/glucanases"/>
    <property type="match status" value="1"/>
</dbReference>
<feature type="domain" description="Secretion system C-terminal sorting" evidence="1">
    <location>
        <begin position="237"/>
        <end position="297"/>
    </location>
</feature>
<proteinExistence type="predicted"/>
<sequence length="304" mass="32996">MTFTSNAIPQLTIEVWLKRDTAISSYGGGRTETIAQFPKFGGPAQDVLNISLIDDSVVATYGQNVKVSCLYPADTEWHHIAFVSDTVTHILSFVPTIFDTAFLYLDGVKMSHGVGNRAPLMGAGAGSTINIGYSHFSSGSDGNYYSGNLTMLAVYDTALYANNFTPSCVFDTVRFFRNDSLLMPCDYMAPLNGNDTGYYSLNQVKVNNAVVSELSSPCDTVVTTTSIGTIQKDLISIYPNPGHGTMSISSDLLLEKIEVINLLGQTVLSEKTTGNTMQIDLSALQNGIYLLRVNEGIIYKIIKD</sequence>
<reference evidence="2 3" key="1">
    <citation type="submission" date="2018-01" db="EMBL/GenBank/DDBJ databases">
        <title>A novel member of the phylum Bacteroidetes isolated from glacier ice.</title>
        <authorList>
            <person name="Liu Q."/>
            <person name="Xin Y.-H."/>
        </authorList>
    </citation>
    <scope>NUCLEOTIDE SEQUENCE [LARGE SCALE GENOMIC DNA]</scope>
    <source>
        <strain evidence="2 3">RB1R16</strain>
    </source>
</reference>
<dbReference type="EMBL" id="PPSL01000004">
    <property type="protein sequence ID" value="PQJ10109.1"/>
    <property type="molecule type" value="Genomic_DNA"/>
</dbReference>
<dbReference type="OrthoDB" id="9770043at2"/>
<dbReference type="InterPro" id="IPR026444">
    <property type="entry name" value="Secre_tail"/>
</dbReference>
<evidence type="ECO:0000313" key="2">
    <source>
        <dbReference type="EMBL" id="PQJ10109.1"/>
    </source>
</evidence>
<dbReference type="AlphaFoldDB" id="A0A2S7ST45"/>
<gene>
    <name evidence="2" type="ORF">CJD36_015545</name>
</gene>
<dbReference type="NCBIfam" id="TIGR04183">
    <property type="entry name" value="Por_Secre_tail"/>
    <property type="match status" value="1"/>
</dbReference>
<organism evidence="2 3">
    <name type="scientific">Flavipsychrobacter stenotrophus</name>
    <dbReference type="NCBI Taxonomy" id="2077091"/>
    <lineage>
        <taxon>Bacteria</taxon>
        <taxon>Pseudomonadati</taxon>
        <taxon>Bacteroidota</taxon>
        <taxon>Chitinophagia</taxon>
        <taxon>Chitinophagales</taxon>
        <taxon>Chitinophagaceae</taxon>
        <taxon>Flavipsychrobacter</taxon>
    </lineage>
</organism>
<evidence type="ECO:0000259" key="1">
    <source>
        <dbReference type="Pfam" id="PF18962"/>
    </source>
</evidence>
<dbReference type="Gene3D" id="2.60.120.200">
    <property type="match status" value="1"/>
</dbReference>
<dbReference type="Proteomes" id="UP000239872">
    <property type="component" value="Unassembled WGS sequence"/>
</dbReference>
<dbReference type="GO" id="GO:0005975">
    <property type="term" value="P:carbohydrate metabolic process"/>
    <property type="evidence" value="ECO:0007669"/>
    <property type="project" value="UniProtKB-ARBA"/>
</dbReference>
<dbReference type="InterPro" id="IPR013320">
    <property type="entry name" value="ConA-like_dom_sf"/>
</dbReference>
<protein>
    <recommendedName>
        <fullName evidence="1">Secretion system C-terminal sorting domain-containing protein</fullName>
    </recommendedName>
</protein>
<dbReference type="Pfam" id="PF18962">
    <property type="entry name" value="Por_Secre_tail"/>
    <property type="match status" value="1"/>
</dbReference>
<name>A0A2S7ST45_9BACT</name>
<evidence type="ECO:0000313" key="3">
    <source>
        <dbReference type="Proteomes" id="UP000239872"/>
    </source>
</evidence>